<name>A0A7W6GGD2_9HYPH</name>
<evidence type="ECO:0000313" key="3">
    <source>
        <dbReference type="Proteomes" id="UP000528964"/>
    </source>
</evidence>
<sequence length="68" mass="7892">MLDWFVRLSFVVASWVTAVFVARDAVNFGAVNAFVAVLLLALGIAFLAFWPQMRDAWLRFYRSLRRRP</sequence>
<protein>
    <submittedName>
        <fullName evidence="2">Uncharacterized protein</fullName>
    </submittedName>
</protein>
<evidence type="ECO:0000313" key="2">
    <source>
        <dbReference type="EMBL" id="MBB3974240.1"/>
    </source>
</evidence>
<keyword evidence="1" id="KW-0812">Transmembrane</keyword>
<proteinExistence type="predicted"/>
<feature type="transmembrane region" description="Helical" evidence="1">
    <location>
        <begin position="5"/>
        <end position="22"/>
    </location>
</feature>
<comment type="caution">
    <text evidence="2">The sequence shown here is derived from an EMBL/GenBank/DDBJ whole genome shotgun (WGS) entry which is preliminary data.</text>
</comment>
<keyword evidence="1" id="KW-0472">Membrane</keyword>
<feature type="transmembrane region" description="Helical" evidence="1">
    <location>
        <begin position="28"/>
        <end position="50"/>
    </location>
</feature>
<dbReference type="EMBL" id="JACIDR010000005">
    <property type="protein sequence ID" value="MBB3974240.1"/>
    <property type="molecule type" value="Genomic_DNA"/>
</dbReference>
<dbReference type="AlphaFoldDB" id="A0A7W6GGD2"/>
<dbReference type="RefSeq" id="WP_183396090.1">
    <property type="nucleotide sequence ID" value="NZ_JACIDR010000005.1"/>
</dbReference>
<dbReference type="Proteomes" id="UP000528964">
    <property type="component" value="Unassembled WGS sequence"/>
</dbReference>
<reference evidence="2 3" key="1">
    <citation type="submission" date="2020-08" db="EMBL/GenBank/DDBJ databases">
        <title>Genomic Encyclopedia of Type Strains, Phase IV (KMG-IV): sequencing the most valuable type-strain genomes for metagenomic binning, comparative biology and taxonomic classification.</title>
        <authorList>
            <person name="Goeker M."/>
        </authorList>
    </citation>
    <scope>NUCLEOTIDE SEQUENCE [LARGE SCALE GENOMIC DNA]</scope>
    <source>
        <strain evidence="2 3">DSM 25481</strain>
    </source>
</reference>
<organism evidence="2 3">
    <name type="scientific">Hansschlegelia beijingensis</name>
    <dbReference type="NCBI Taxonomy" id="1133344"/>
    <lineage>
        <taxon>Bacteria</taxon>
        <taxon>Pseudomonadati</taxon>
        <taxon>Pseudomonadota</taxon>
        <taxon>Alphaproteobacteria</taxon>
        <taxon>Hyphomicrobiales</taxon>
        <taxon>Methylopilaceae</taxon>
        <taxon>Hansschlegelia</taxon>
    </lineage>
</organism>
<keyword evidence="1" id="KW-1133">Transmembrane helix</keyword>
<accession>A0A7W6GGD2</accession>
<evidence type="ECO:0000256" key="1">
    <source>
        <dbReference type="SAM" id="Phobius"/>
    </source>
</evidence>
<keyword evidence="3" id="KW-1185">Reference proteome</keyword>
<gene>
    <name evidence="2" type="ORF">GGR24_002921</name>
</gene>